<sequence>MQGASKTLNLSTSLDIYQLTDSDDLIAITANLVAKKRSHQFATIQGKNINSFPMASVSNIGKHDCYKMKFPDGSKCSKSSGSSGYHNRYGTLAQQSDYNGYVSNLGSGVEPYKQPTKWCDLMSVTYNVVRGIEHERERMASNDQPGPLS</sequence>
<accession>A0ACC2AJ01</accession>
<gene>
    <name evidence="1" type="ORF">O6H91_21G029400</name>
</gene>
<protein>
    <submittedName>
        <fullName evidence="1">Uncharacterized protein</fullName>
    </submittedName>
</protein>
<keyword evidence="2" id="KW-1185">Reference proteome</keyword>
<evidence type="ECO:0000313" key="1">
    <source>
        <dbReference type="EMBL" id="KAJ7517558.1"/>
    </source>
</evidence>
<proteinExistence type="predicted"/>
<comment type="caution">
    <text evidence="1">The sequence shown here is derived from an EMBL/GenBank/DDBJ whole genome shotgun (WGS) entry which is preliminary data.</text>
</comment>
<reference evidence="2" key="1">
    <citation type="journal article" date="2024" name="Proc. Natl. Acad. Sci. U.S.A.">
        <title>Extraordinary preservation of gene collinearity over three hundred million years revealed in homosporous lycophytes.</title>
        <authorList>
            <person name="Li C."/>
            <person name="Wickell D."/>
            <person name="Kuo L.Y."/>
            <person name="Chen X."/>
            <person name="Nie B."/>
            <person name="Liao X."/>
            <person name="Peng D."/>
            <person name="Ji J."/>
            <person name="Jenkins J."/>
            <person name="Williams M."/>
            <person name="Shu S."/>
            <person name="Plott C."/>
            <person name="Barry K."/>
            <person name="Rajasekar S."/>
            <person name="Grimwood J."/>
            <person name="Han X."/>
            <person name="Sun S."/>
            <person name="Hou Z."/>
            <person name="He W."/>
            <person name="Dai G."/>
            <person name="Sun C."/>
            <person name="Schmutz J."/>
            <person name="Leebens-Mack J.H."/>
            <person name="Li F.W."/>
            <person name="Wang L."/>
        </authorList>
    </citation>
    <scope>NUCLEOTIDE SEQUENCE [LARGE SCALE GENOMIC DNA]</scope>
    <source>
        <strain evidence="2">cv. PW_Plant_1</strain>
    </source>
</reference>
<evidence type="ECO:0000313" key="2">
    <source>
        <dbReference type="Proteomes" id="UP001162992"/>
    </source>
</evidence>
<dbReference type="EMBL" id="CM055112">
    <property type="protein sequence ID" value="KAJ7517558.1"/>
    <property type="molecule type" value="Genomic_DNA"/>
</dbReference>
<name>A0ACC2AJ01_DIPCM</name>
<organism evidence="1 2">
    <name type="scientific">Diphasiastrum complanatum</name>
    <name type="common">Issler's clubmoss</name>
    <name type="synonym">Lycopodium complanatum</name>
    <dbReference type="NCBI Taxonomy" id="34168"/>
    <lineage>
        <taxon>Eukaryota</taxon>
        <taxon>Viridiplantae</taxon>
        <taxon>Streptophyta</taxon>
        <taxon>Embryophyta</taxon>
        <taxon>Tracheophyta</taxon>
        <taxon>Lycopodiopsida</taxon>
        <taxon>Lycopodiales</taxon>
        <taxon>Lycopodiaceae</taxon>
        <taxon>Lycopodioideae</taxon>
        <taxon>Diphasiastrum</taxon>
    </lineage>
</organism>
<dbReference type="Proteomes" id="UP001162992">
    <property type="component" value="Chromosome 21"/>
</dbReference>